<sequence length="180" mass="20064">MFSFVLCKVGKVDERHRKVGKVDEPALYRIKDELMMFKCRSVFHIFQGSILVFELLIDLSACIVNPVSLLLGWAMEVDMMSILRDSSALTTTIQSREKVILIEIQMEGKGIGAKILSVLMLVLMILCHARMAASDCFTPCVLKCKSQGDPGKCIRECEIKCGDGPDVNRGRQVDHGKLLS</sequence>
<dbReference type="Proteomes" id="UP000326939">
    <property type="component" value="Chromosome 9"/>
</dbReference>
<name>A0A5N5LFJ1_9ROSI</name>
<protein>
    <recommendedName>
        <fullName evidence="3">Plant thionin family protein</fullName>
    </recommendedName>
</protein>
<organism evidence="1 2">
    <name type="scientific">Salix brachista</name>
    <dbReference type="NCBI Taxonomy" id="2182728"/>
    <lineage>
        <taxon>Eukaryota</taxon>
        <taxon>Viridiplantae</taxon>
        <taxon>Streptophyta</taxon>
        <taxon>Embryophyta</taxon>
        <taxon>Tracheophyta</taxon>
        <taxon>Spermatophyta</taxon>
        <taxon>Magnoliopsida</taxon>
        <taxon>eudicotyledons</taxon>
        <taxon>Gunneridae</taxon>
        <taxon>Pentapetalae</taxon>
        <taxon>rosids</taxon>
        <taxon>fabids</taxon>
        <taxon>Malpighiales</taxon>
        <taxon>Salicaceae</taxon>
        <taxon>Saliceae</taxon>
        <taxon>Salix</taxon>
    </lineage>
</organism>
<evidence type="ECO:0008006" key="3">
    <source>
        <dbReference type="Google" id="ProtNLM"/>
    </source>
</evidence>
<evidence type="ECO:0000313" key="1">
    <source>
        <dbReference type="EMBL" id="KAB5541410.1"/>
    </source>
</evidence>
<comment type="caution">
    <text evidence="1">The sequence shown here is derived from an EMBL/GenBank/DDBJ whole genome shotgun (WGS) entry which is preliminary data.</text>
</comment>
<dbReference type="AlphaFoldDB" id="A0A5N5LFJ1"/>
<proteinExistence type="predicted"/>
<dbReference type="EMBL" id="VDCV01000009">
    <property type="protein sequence ID" value="KAB5541410.1"/>
    <property type="molecule type" value="Genomic_DNA"/>
</dbReference>
<reference evidence="2" key="1">
    <citation type="journal article" date="2019" name="Gigascience">
        <title>De novo genome assembly of the endangered Acer yangbiense, a plant species with extremely small populations endemic to Yunnan Province, China.</title>
        <authorList>
            <person name="Yang J."/>
            <person name="Wariss H.M."/>
            <person name="Tao L."/>
            <person name="Zhang R."/>
            <person name="Yun Q."/>
            <person name="Hollingsworth P."/>
            <person name="Dao Z."/>
            <person name="Luo G."/>
            <person name="Guo H."/>
            <person name="Ma Y."/>
            <person name="Sun W."/>
        </authorList>
    </citation>
    <scope>NUCLEOTIDE SEQUENCE [LARGE SCALE GENOMIC DNA]</scope>
    <source>
        <strain evidence="2">cv. br00</strain>
    </source>
</reference>
<accession>A0A5N5LFJ1</accession>
<gene>
    <name evidence="1" type="ORF">DKX38_014384</name>
</gene>
<evidence type="ECO:0000313" key="2">
    <source>
        <dbReference type="Proteomes" id="UP000326939"/>
    </source>
</evidence>
<keyword evidence="2" id="KW-1185">Reference proteome</keyword>